<keyword evidence="6" id="KW-0812">Transmembrane</keyword>
<keyword evidence="12" id="KW-1185">Reference proteome</keyword>
<dbReference type="Proteomes" id="UP001595632">
    <property type="component" value="Unassembled WGS sequence"/>
</dbReference>
<keyword evidence="11" id="KW-0969">Cilium</keyword>
<dbReference type="EMBL" id="JBHRTB010000010">
    <property type="protein sequence ID" value="MFC3141744.1"/>
    <property type="molecule type" value="Genomic_DNA"/>
</dbReference>
<keyword evidence="7 10" id="KW-0283">Flagellar rotation</keyword>
<dbReference type="Pfam" id="PF03748">
    <property type="entry name" value="FliL"/>
    <property type="match status" value="1"/>
</dbReference>
<keyword evidence="11" id="KW-0966">Cell projection</keyword>
<keyword evidence="11" id="KW-0282">Flagellum</keyword>
<evidence type="ECO:0000256" key="5">
    <source>
        <dbReference type="ARBA" id="ARBA00022500"/>
    </source>
</evidence>
<evidence type="ECO:0000256" key="6">
    <source>
        <dbReference type="ARBA" id="ARBA00022692"/>
    </source>
</evidence>
<evidence type="ECO:0000256" key="8">
    <source>
        <dbReference type="ARBA" id="ARBA00022989"/>
    </source>
</evidence>
<evidence type="ECO:0000256" key="4">
    <source>
        <dbReference type="ARBA" id="ARBA00022475"/>
    </source>
</evidence>
<dbReference type="InterPro" id="IPR005503">
    <property type="entry name" value="FliL"/>
</dbReference>
<keyword evidence="4" id="KW-1003">Cell membrane</keyword>
<comment type="function">
    <text evidence="1 10">Controls the rotational direction of flagella during chemotaxis.</text>
</comment>
<evidence type="ECO:0000313" key="11">
    <source>
        <dbReference type="EMBL" id="MFC3141744.1"/>
    </source>
</evidence>
<protein>
    <recommendedName>
        <fullName evidence="10">Flagellar protein FliL</fullName>
    </recommendedName>
</protein>
<comment type="similarity">
    <text evidence="3 10">Belongs to the FliL family.</text>
</comment>
<keyword evidence="5 10" id="KW-0145">Chemotaxis</keyword>
<keyword evidence="9 10" id="KW-0472">Membrane</keyword>
<comment type="caution">
    <text evidence="11">The sequence shown here is derived from an EMBL/GenBank/DDBJ whole genome shotgun (WGS) entry which is preliminary data.</text>
</comment>
<dbReference type="RefSeq" id="WP_275632005.1">
    <property type="nucleotide sequence ID" value="NZ_JARGYD010000002.1"/>
</dbReference>
<sequence>MADEAPAPKKSGPKIKLLVILVLVSFLGGAGAGVLAWTNMGLNAASEADDAKNHTPEVAESHHVQIDVGRITLVLQTGETTDTRHLLVNPVVVLDLGSEDSGSHDAPTSNSDTVAVLRDVFIEYLSQLSVRDVTGSAGMSLVRGELKRRATASLSDQTVSEVLFQDFVVQ</sequence>
<reference evidence="12" key="1">
    <citation type="journal article" date="2019" name="Int. J. Syst. Evol. Microbiol.">
        <title>The Global Catalogue of Microorganisms (GCM) 10K type strain sequencing project: providing services to taxonomists for standard genome sequencing and annotation.</title>
        <authorList>
            <consortium name="The Broad Institute Genomics Platform"/>
            <consortium name="The Broad Institute Genome Sequencing Center for Infectious Disease"/>
            <person name="Wu L."/>
            <person name="Ma J."/>
        </authorList>
    </citation>
    <scope>NUCLEOTIDE SEQUENCE [LARGE SCALE GENOMIC DNA]</scope>
    <source>
        <strain evidence="12">KCTC 52366</strain>
    </source>
</reference>
<gene>
    <name evidence="11" type="primary">fliL</name>
    <name evidence="11" type="ORF">ACFOGP_03440</name>
</gene>
<evidence type="ECO:0000256" key="7">
    <source>
        <dbReference type="ARBA" id="ARBA00022779"/>
    </source>
</evidence>
<keyword evidence="8" id="KW-1133">Transmembrane helix</keyword>
<organism evidence="11 12">
    <name type="scientific">Psychromarinibacter halotolerans</name>
    <dbReference type="NCBI Taxonomy" id="1775175"/>
    <lineage>
        <taxon>Bacteria</taxon>
        <taxon>Pseudomonadati</taxon>
        <taxon>Pseudomonadota</taxon>
        <taxon>Alphaproteobacteria</taxon>
        <taxon>Rhodobacterales</taxon>
        <taxon>Paracoccaceae</taxon>
        <taxon>Psychromarinibacter</taxon>
    </lineage>
</organism>
<comment type="subcellular location">
    <subcellularLocation>
        <location evidence="10">Cell inner membrane</location>
    </subcellularLocation>
    <subcellularLocation>
        <location evidence="2">Cell membrane</location>
        <topology evidence="2">Single-pass membrane protein</topology>
    </subcellularLocation>
</comment>
<evidence type="ECO:0000313" key="12">
    <source>
        <dbReference type="Proteomes" id="UP001595632"/>
    </source>
</evidence>
<dbReference type="PANTHER" id="PTHR35091">
    <property type="entry name" value="FLAGELLAR PROTEIN FLIL"/>
    <property type="match status" value="1"/>
</dbReference>
<dbReference type="PANTHER" id="PTHR35091:SF2">
    <property type="entry name" value="FLAGELLAR PROTEIN FLIL"/>
    <property type="match status" value="1"/>
</dbReference>
<evidence type="ECO:0000256" key="2">
    <source>
        <dbReference type="ARBA" id="ARBA00004162"/>
    </source>
</evidence>
<evidence type="ECO:0000256" key="3">
    <source>
        <dbReference type="ARBA" id="ARBA00008281"/>
    </source>
</evidence>
<keyword evidence="10" id="KW-0997">Cell inner membrane</keyword>
<accession>A0ABV7GND1</accession>
<evidence type="ECO:0000256" key="10">
    <source>
        <dbReference type="RuleBase" id="RU364125"/>
    </source>
</evidence>
<evidence type="ECO:0000256" key="9">
    <source>
        <dbReference type="ARBA" id="ARBA00023136"/>
    </source>
</evidence>
<evidence type="ECO:0000256" key="1">
    <source>
        <dbReference type="ARBA" id="ARBA00002254"/>
    </source>
</evidence>
<proteinExistence type="inferred from homology"/>
<name>A0ABV7GND1_9RHOB</name>